<name>A0ABS3KQS3_9PROT</name>
<evidence type="ECO:0000313" key="3">
    <source>
        <dbReference type="Proteomes" id="UP001518989"/>
    </source>
</evidence>
<dbReference type="RefSeq" id="WP_207417519.1">
    <property type="nucleotide sequence ID" value="NZ_CP061177.1"/>
</dbReference>
<protein>
    <recommendedName>
        <fullName evidence="4">Glycerophosphoryl diester phosphodiesterase membrane domain-containing protein</fullName>
    </recommendedName>
</protein>
<gene>
    <name evidence="2" type="ORF">IAI61_12150</name>
</gene>
<feature type="transmembrane region" description="Helical" evidence="1">
    <location>
        <begin position="60"/>
        <end position="82"/>
    </location>
</feature>
<feature type="transmembrane region" description="Helical" evidence="1">
    <location>
        <begin position="205"/>
        <end position="230"/>
    </location>
</feature>
<comment type="caution">
    <text evidence="2">The sequence shown here is derived from an EMBL/GenBank/DDBJ whole genome shotgun (WGS) entry which is preliminary data.</text>
</comment>
<proteinExistence type="predicted"/>
<keyword evidence="1" id="KW-1133">Transmembrane helix</keyword>
<evidence type="ECO:0000313" key="2">
    <source>
        <dbReference type="EMBL" id="MBO1079782.1"/>
    </source>
</evidence>
<keyword evidence="3" id="KW-1185">Reference proteome</keyword>
<keyword evidence="1" id="KW-0812">Transmembrane</keyword>
<evidence type="ECO:0008006" key="4">
    <source>
        <dbReference type="Google" id="ProtNLM"/>
    </source>
</evidence>
<organism evidence="2 3">
    <name type="scientific">Roseomonas haemaphysalidis</name>
    <dbReference type="NCBI Taxonomy" id="2768162"/>
    <lineage>
        <taxon>Bacteria</taxon>
        <taxon>Pseudomonadati</taxon>
        <taxon>Pseudomonadota</taxon>
        <taxon>Alphaproteobacteria</taxon>
        <taxon>Acetobacterales</taxon>
        <taxon>Roseomonadaceae</taxon>
        <taxon>Roseomonas</taxon>
    </lineage>
</organism>
<accession>A0ABS3KQS3</accession>
<sequence length="241" mass="25038">MPAETLSPARVVRLAAEMVRRDAEVFLLLGLLLAGLPSWMAGLVAPVPADPDAMLTDGELLRVMLANLVVVVLSGVLQVILVHRAWTQAEGQPLPLRAGIDRALRLLPALVGLMLLEGLAVGLGLVFLVVPGIILLCCWAVSLPVLALQPPAGPVEALRRSTEMTRGHRWAVLTLGVIFVGLNAAVLIVAWFAAALLLMAGPLSVFAGLAGVVANAAVSVATAAGMAALYRELLRIGPATA</sequence>
<reference evidence="2 3" key="1">
    <citation type="submission" date="2020-09" db="EMBL/GenBank/DDBJ databases">
        <title>Roseomonas.</title>
        <authorList>
            <person name="Zhu W."/>
        </authorList>
    </citation>
    <scope>NUCLEOTIDE SEQUENCE [LARGE SCALE GENOMIC DNA]</scope>
    <source>
        <strain evidence="2 3">573</strain>
    </source>
</reference>
<dbReference type="Proteomes" id="UP001518989">
    <property type="component" value="Unassembled WGS sequence"/>
</dbReference>
<dbReference type="EMBL" id="JACTNG010000006">
    <property type="protein sequence ID" value="MBO1079782.1"/>
    <property type="molecule type" value="Genomic_DNA"/>
</dbReference>
<feature type="transmembrane region" description="Helical" evidence="1">
    <location>
        <begin position="170"/>
        <end position="199"/>
    </location>
</feature>
<feature type="transmembrane region" description="Helical" evidence="1">
    <location>
        <begin position="25"/>
        <end position="48"/>
    </location>
</feature>
<feature type="transmembrane region" description="Helical" evidence="1">
    <location>
        <begin position="103"/>
        <end position="123"/>
    </location>
</feature>
<keyword evidence="1" id="KW-0472">Membrane</keyword>
<evidence type="ECO:0000256" key="1">
    <source>
        <dbReference type="SAM" id="Phobius"/>
    </source>
</evidence>
<feature type="transmembrane region" description="Helical" evidence="1">
    <location>
        <begin position="129"/>
        <end position="149"/>
    </location>
</feature>